<proteinExistence type="predicted"/>
<name>A0A368JIZ3_9BACT</name>
<evidence type="ECO:0008006" key="3">
    <source>
        <dbReference type="Google" id="ProtNLM"/>
    </source>
</evidence>
<evidence type="ECO:0000313" key="2">
    <source>
        <dbReference type="Proteomes" id="UP000253383"/>
    </source>
</evidence>
<dbReference type="Proteomes" id="UP000253383">
    <property type="component" value="Unassembled WGS sequence"/>
</dbReference>
<dbReference type="RefSeq" id="WP_114408893.1">
    <property type="nucleotide sequence ID" value="NZ_QOWE01000025.1"/>
</dbReference>
<evidence type="ECO:0000313" key="1">
    <source>
        <dbReference type="EMBL" id="RCR66644.1"/>
    </source>
</evidence>
<protein>
    <recommendedName>
        <fullName evidence="3">DUF1579 domain-containing protein</fullName>
    </recommendedName>
</protein>
<reference evidence="1 2" key="1">
    <citation type="submission" date="2018-07" db="EMBL/GenBank/DDBJ databases">
        <title>Genome analysis of Larkinella rosea.</title>
        <authorList>
            <person name="Zhou Z."/>
            <person name="Wang G."/>
        </authorList>
    </citation>
    <scope>NUCLEOTIDE SEQUENCE [LARGE SCALE GENOMIC DNA]</scope>
    <source>
        <strain evidence="2">zzj9</strain>
    </source>
</reference>
<dbReference type="AlphaFoldDB" id="A0A368JIZ3"/>
<dbReference type="EMBL" id="QOWE01000025">
    <property type="protein sequence ID" value="RCR66644.1"/>
    <property type="molecule type" value="Genomic_DNA"/>
</dbReference>
<accession>A0A368JIZ3</accession>
<dbReference type="OrthoDB" id="1437459at2"/>
<keyword evidence="2" id="KW-1185">Reference proteome</keyword>
<gene>
    <name evidence="1" type="ORF">DUE52_25410</name>
</gene>
<comment type="caution">
    <text evidence="1">The sequence shown here is derived from an EMBL/GenBank/DDBJ whole genome shotgun (WGS) entry which is preliminary data.</text>
</comment>
<sequence length="171" mass="19880">MKKIVLSLVWLFFVVMMTFRTYAQTSDAMQKLSFLEGQWRGPAKAMIGRGKELNLVQSENVQFKLNKRVLLIEGTGREQDKVVFQALAVAAYDSLNRKYSMKAYTAEGNATDAYLDVKGDNWLEWGFDVQRGKIRYTIKLNEKGQWHEIGEYSPDGQKWYQNFEMTLDKLK</sequence>
<organism evidence="1 2">
    <name type="scientific">Larkinella punicea</name>
    <dbReference type="NCBI Taxonomy" id="2315727"/>
    <lineage>
        <taxon>Bacteria</taxon>
        <taxon>Pseudomonadati</taxon>
        <taxon>Bacteroidota</taxon>
        <taxon>Cytophagia</taxon>
        <taxon>Cytophagales</taxon>
        <taxon>Spirosomataceae</taxon>
        <taxon>Larkinella</taxon>
    </lineage>
</organism>